<evidence type="ECO:0000259" key="2">
    <source>
        <dbReference type="Pfam" id="PF04218"/>
    </source>
</evidence>
<dbReference type="InterPro" id="IPR009057">
    <property type="entry name" value="Homeodomain-like_sf"/>
</dbReference>
<proteinExistence type="predicted"/>
<dbReference type="SUPFAM" id="SSF46689">
    <property type="entry name" value="Homeodomain-like"/>
    <property type="match status" value="1"/>
</dbReference>
<evidence type="ECO:0000313" key="4">
    <source>
        <dbReference type="Proteomes" id="UP000324222"/>
    </source>
</evidence>
<dbReference type="EMBL" id="VSRR010090894">
    <property type="protein sequence ID" value="MPC92342.1"/>
    <property type="molecule type" value="Genomic_DNA"/>
</dbReference>
<dbReference type="Gene3D" id="1.10.10.60">
    <property type="entry name" value="Homeodomain-like"/>
    <property type="match status" value="1"/>
</dbReference>
<gene>
    <name evidence="3" type="primary">CENPBD1_32</name>
    <name evidence="3" type="ORF">E2C01_087425</name>
</gene>
<evidence type="ECO:0000256" key="1">
    <source>
        <dbReference type="ARBA" id="ARBA00004123"/>
    </source>
</evidence>
<keyword evidence="3" id="KW-0238">DNA-binding</keyword>
<dbReference type="GO" id="GO:0005634">
    <property type="term" value="C:nucleus"/>
    <property type="evidence" value="ECO:0007669"/>
    <property type="project" value="UniProtKB-SubCell"/>
</dbReference>
<comment type="subcellular location">
    <subcellularLocation>
        <location evidence="1">Nucleus</location>
    </subcellularLocation>
</comment>
<protein>
    <submittedName>
        <fullName evidence="3">CENPB DNA-binding domain-containing protein 1</fullName>
    </submittedName>
</protein>
<dbReference type="AlphaFoldDB" id="A0A5B7J819"/>
<keyword evidence="4" id="KW-1185">Reference proteome</keyword>
<name>A0A5B7J819_PORTR</name>
<accession>A0A5B7J819</accession>
<sequence length="112" mass="12776">MSSKQAAISSAGELKTKRPRKNLSLEKKFEIVKRHEGAERANFIARTMQLSHSTVSTIIKQAESVKKTGETASTLIANMLTRKREPIMKEIERPLGLWIDDQRFTAKWHLLT</sequence>
<organism evidence="3 4">
    <name type="scientific">Portunus trituberculatus</name>
    <name type="common">Swimming crab</name>
    <name type="synonym">Neptunus trituberculatus</name>
    <dbReference type="NCBI Taxonomy" id="210409"/>
    <lineage>
        <taxon>Eukaryota</taxon>
        <taxon>Metazoa</taxon>
        <taxon>Ecdysozoa</taxon>
        <taxon>Arthropoda</taxon>
        <taxon>Crustacea</taxon>
        <taxon>Multicrustacea</taxon>
        <taxon>Malacostraca</taxon>
        <taxon>Eumalacostraca</taxon>
        <taxon>Eucarida</taxon>
        <taxon>Decapoda</taxon>
        <taxon>Pleocyemata</taxon>
        <taxon>Brachyura</taxon>
        <taxon>Eubrachyura</taxon>
        <taxon>Portunoidea</taxon>
        <taxon>Portunidae</taxon>
        <taxon>Portuninae</taxon>
        <taxon>Portunus</taxon>
    </lineage>
</organism>
<dbReference type="Proteomes" id="UP000324222">
    <property type="component" value="Unassembled WGS sequence"/>
</dbReference>
<feature type="domain" description="HTH psq-type" evidence="2">
    <location>
        <begin position="17"/>
        <end position="63"/>
    </location>
</feature>
<dbReference type="GO" id="GO:0003677">
    <property type="term" value="F:DNA binding"/>
    <property type="evidence" value="ECO:0007669"/>
    <property type="project" value="UniProtKB-KW"/>
</dbReference>
<evidence type="ECO:0000313" key="3">
    <source>
        <dbReference type="EMBL" id="MPC92342.1"/>
    </source>
</evidence>
<dbReference type="Pfam" id="PF04218">
    <property type="entry name" value="CENP-B_N"/>
    <property type="match status" value="1"/>
</dbReference>
<reference evidence="3 4" key="1">
    <citation type="submission" date="2019-05" db="EMBL/GenBank/DDBJ databases">
        <title>Another draft genome of Portunus trituberculatus and its Hox gene families provides insights of decapod evolution.</title>
        <authorList>
            <person name="Jeong J.-H."/>
            <person name="Song I."/>
            <person name="Kim S."/>
            <person name="Choi T."/>
            <person name="Kim D."/>
            <person name="Ryu S."/>
            <person name="Kim W."/>
        </authorList>
    </citation>
    <scope>NUCLEOTIDE SEQUENCE [LARGE SCALE GENOMIC DNA]</scope>
    <source>
        <tissue evidence="3">Muscle</tissue>
    </source>
</reference>
<comment type="caution">
    <text evidence="3">The sequence shown here is derived from an EMBL/GenBank/DDBJ whole genome shotgun (WGS) entry which is preliminary data.</text>
</comment>
<dbReference type="InterPro" id="IPR007889">
    <property type="entry name" value="HTH_Psq"/>
</dbReference>